<proteinExistence type="predicted"/>
<reference evidence="1 2" key="1">
    <citation type="submission" date="2018-07" db="EMBL/GenBank/DDBJ databases">
        <authorList>
            <person name="Billings M."/>
            <person name="Bovender A."/>
            <person name="Brown J."/>
            <person name="Buchanan C."/>
            <person name="Burns J."/>
            <person name="Cash A."/>
            <person name="Curtis S."/>
            <person name="Johnson C."/>
            <person name="Jones C."/>
            <person name="Kelnhofer D."/>
            <person name="Killilee J."/>
            <person name="Moore A."/>
            <person name="Norton M."/>
            <person name="Rood D."/>
            <person name="Salvo H."/>
            <person name="Weatherman E."/>
            <person name="Winchel S."/>
            <person name="Wood S."/>
            <person name="Eckardt M.A."/>
            <person name="Gainey M.D."/>
            <person name="Wallen J.R."/>
            <person name="Garlena R.A."/>
            <person name="Russell D.A."/>
            <person name="Pope W.H."/>
            <person name="Jacobs-Sera D."/>
            <person name="Hatfull G.F."/>
        </authorList>
    </citation>
    <scope>NUCLEOTIDE SEQUENCE [LARGE SCALE GENOMIC DNA]</scope>
</reference>
<gene>
    <name evidence="1" type="primary">42</name>
    <name evidence="1" type="ORF">SEA_IPHANE7_42</name>
</gene>
<dbReference type="Proteomes" id="UP000263300">
    <property type="component" value="Segment"/>
</dbReference>
<evidence type="ECO:0000313" key="2">
    <source>
        <dbReference type="Proteomes" id="UP000263300"/>
    </source>
</evidence>
<dbReference type="EMBL" id="MH697587">
    <property type="protein sequence ID" value="AXQ52683.1"/>
    <property type="molecule type" value="Genomic_DNA"/>
</dbReference>
<organism evidence="1 2">
    <name type="scientific">Mycobacterium phage IPhane7</name>
    <dbReference type="NCBI Taxonomy" id="2301552"/>
    <lineage>
        <taxon>Viruses</taxon>
        <taxon>Duplodnaviria</taxon>
        <taxon>Heunggongvirae</taxon>
        <taxon>Uroviricota</taxon>
        <taxon>Caudoviricetes</taxon>
        <taxon>Vilmaviridae</taxon>
        <taxon>Mclasvirinae</taxon>
        <taxon>Bongovirus</taxon>
        <taxon>Bongovirus bongo</taxon>
    </lineage>
</organism>
<evidence type="ECO:0000313" key="1">
    <source>
        <dbReference type="EMBL" id="AXQ52683.1"/>
    </source>
</evidence>
<protein>
    <submittedName>
        <fullName evidence="1">Uncharacterized protein</fullName>
    </submittedName>
</protein>
<sequence length="63" mass="6977">MSVNIRHEITLSSPMTLADMESFVAQAKQIGVDTTKKLDLKITKGYSDPRESWPDSVAITARP</sequence>
<name>A0A385D2S3_9CAUD</name>
<accession>A0A385D2S3</accession>